<dbReference type="Pfam" id="PF00773">
    <property type="entry name" value="RNB"/>
    <property type="match status" value="1"/>
</dbReference>
<dbReference type="SMART" id="SM00955">
    <property type="entry name" value="RNB"/>
    <property type="match status" value="1"/>
</dbReference>
<evidence type="ECO:0000259" key="1">
    <source>
        <dbReference type="SMART" id="SM00955"/>
    </source>
</evidence>
<organism evidence="2 3">
    <name type="scientific">Nocardioides perillae</name>
    <dbReference type="NCBI Taxonomy" id="1119534"/>
    <lineage>
        <taxon>Bacteria</taxon>
        <taxon>Bacillati</taxon>
        <taxon>Actinomycetota</taxon>
        <taxon>Actinomycetes</taxon>
        <taxon>Propionibacteriales</taxon>
        <taxon>Nocardioidaceae</taxon>
        <taxon>Nocardioides</taxon>
    </lineage>
</organism>
<dbReference type="GO" id="GO:0003723">
    <property type="term" value="F:RNA binding"/>
    <property type="evidence" value="ECO:0007669"/>
    <property type="project" value="InterPro"/>
</dbReference>
<dbReference type="GO" id="GO:0000932">
    <property type="term" value="C:P-body"/>
    <property type="evidence" value="ECO:0007669"/>
    <property type="project" value="TreeGrafter"/>
</dbReference>
<sequence length="496" mass="53128">MTQAGLDRQVHGVRAHLRGDGGALAAELQAGLARLHADLGLPDGFAPDVVAAAERATVAPRLPELDRTDLPFLTIDPEGARDLDQALHLERAGDGYRVHYAIADVAAFVTAGDPVDQEAQHRGETLYGAGSKVPLHPPAISEGAGSLLVDQVRPALLWTIDVDAEGEGTRAHVERALVRSRAQLTYDQAQEVVDGTADHGLAPELRDALGLLREVGTLRLAREAARGGVSLPLPEQEVDVRGEAWHLEFRARLPVEDWNAQISLLTGFAAASLMVYARVGILRTLPPPDPRDVRRLHRTARALGIAWPAEQLYPDFVRSLDPTVPAHAAMVVACTRLLRGSGYVAFDGELPEQPQHAGLASEYAHVTAPLRRLVDRYGLEVCVALCADEPVPAWVLDALPGLPATMRESGRRANQYESGVLDVAEAGALAGHVGAELQAVVVEVDDDDPRRGEVRLVDPAVEARVRGAQPLPLGEEVRVRVVSVDVVGGRVELEAS</sequence>
<reference evidence="2 3" key="1">
    <citation type="submission" date="2020-07" db="EMBL/GenBank/DDBJ databases">
        <title>Sequencing the genomes of 1000 actinobacteria strains.</title>
        <authorList>
            <person name="Klenk H.-P."/>
        </authorList>
    </citation>
    <scope>NUCLEOTIDE SEQUENCE [LARGE SCALE GENOMIC DNA]</scope>
    <source>
        <strain evidence="2 3">DSM 24552</strain>
    </source>
</reference>
<dbReference type="AlphaFoldDB" id="A0A7Y9UKP5"/>
<dbReference type="Pfam" id="PF18614">
    <property type="entry name" value="RNase_II_C_S1"/>
    <property type="match status" value="1"/>
</dbReference>
<name>A0A7Y9UKP5_9ACTN</name>
<dbReference type="PANTHER" id="PTHR23355:SF42">
    <property type="entry name" value="RIBONUCLEASE II, CHLOROPLASTIC_MITOCHONDRIAL"/>
    <property type="match status" value="1"/>
</dbReference>
<evidence type="ECO:0000313" key="3">
    <source>
        <dbReference type="Proteomes" id="UP000544110"/>
    </source>
</evidence>
<dbReference type="RefSeq" id="WP_179518019.1">
    <property type="nucleotide sequence ID" value="NZ_JACCAC010000001.1"/>
</dbReference>
<dbReference type="PANTHER" id="PTHR23355">
    <property type="entry name" value="RIBONUCLEASE"/>
    <property type="match status" value="1"/>
</dbReference>
<accession>A0A7Y9UKP5</accession>
<dbReference type="EMBL" id="JACCAC010000001">
    <property type="protein sequence ID" value="NYG55603.1"/>
    <property type="molecule type" value="Genomic_DNA"/>
</dbReference>
<dbReference type="InterPro" id="IPR050180">
    <property type="entry name" value="RNR_Ribonuclease"/>
</dbReference>
<dbReference type="SUPFAM" id="SSF50249">
    <property type="entry name" value="Nucleic acid-binding proteins"/>
    <property type="match status" value="1"/>
</dbReference>
<proteinExistence type="predicted"/>
<dbReference type="InterPro" id="IPR001900">
    <property type="entry name" value="RNase_II/R"/>
</dbReference>
<protein>
    <submittedName>
        <fullName evidence="2">Exoribonuclease R</fullName>
    </submittedName>
</protein>
<keyword evidence="3" id="KW-1185">Reference proteome</keyword>
<feature type="domain" description="RNB" evidence="1">
    <location>
        <begin position="64"/>
        <end position="388"/>
    </location>
</feature>
<gene>
    <name evidence="2" type="ORF">BJ989_001907</name>
</gene>
<dbReference type="InterPro" id="IPR040596">
    <property type="entry name" value="RNase_II_C_S1"/>
</dbReference>
<dbReference type="InterPro" id="IPR012340">
    <property type="entry name" value="NA-bd_OB-fold"/>
</dbReference>
<comment type="caution">
    <text evidence="2">The sequence shown here is derived from an EMBL/GenBank/DDBJ whole genome shotgun (WGS) entry which is preliminary data.</text>
</comment>
<dbReference type="Proteomes" id="UP000544110">
    <property type="component" value="Unassembled WGS sequence"/>
</dbReference>
<dbReference type="GO" id="GO:0000175">
    <property type="term" value="F:3'-5'-RNA exonuclease activity"/>
    <property type="evidence" value="ECO:0007669"/>
    <property type="project" value="TreeGrafter"/>
</dbReference>
<evidence type="ECO:0000313" key="2">
    <source>
        <dbReference type="EMBL" id="NYG55603.1"/>
    </source>
</evidence>
<dbReference type="GO" id="GO:0006402">
    <property type="term" value="P:mRNA catabolic process"/>
    <property type="evidence" value="ECO:0007669"/>
    <property type="project" value="TreeGrafter"/>
</dbReference>